<keyword evidence="9" id="KW-0812">Transmembrane</keyword>
<dbReference type="GO" id="GO:0043386">
    <property type="term" value="P:mycotoxin biosynthetic process"/>
    <property type="evidence" value="ECO:0007669"/>
    <property type="project" value="UniProtKB-ARBA"/>
</dbReference>
<dbReference type="Pfam" id="PF00067">
    <property type="entry name" value="p450"/>
    <property type="match status" value="1"/>
</dbReference>
<comment type="caution">
    <text evidence="10">The sequence shown here is derived from an EMBL/GenBank/DDBJ whole genome shotgun (WGS) entry which is preliminary data.</text>
</comment>
<evidence type="ECO:0000256" key="9">
    <source>
        <dbReference type="SAM" id="Phobius"/>
    </source>
</evidence>
<dbReference type="AlphaFoldDB" id="A0A1V6NSK3"/>
<keyword evidence="5" id="KW-0560">Oxidoreductase</keyword>
<evidence type="ECO:0000313" key="11">
    <source>
        <dbReference type="Proteomes" id="UP000191408"/>
    </source>
</evidence>
<keyword evidence="9" id="KW-1133">Transmembrane helix</keyword>
<keyword evidence="7" id="KW-0503">Monooxygenase</keyword>
<evidence type="ECO:0000256" key="7">
    <source>
        <dbReference type="ARBA" id="ARBA00023033"/>
    </source>
</evidence>
<dbReference type="GO" id="GO:0020037">
    <property type="term" value="F:heme binding"/>
    <property type="evidence" value="ECO:0007669"/>
    <property type="project" value="InterPro"/>
</dbReference>
<comment type="similarity">
    <text evidence="2">Belongs to the cytochrome P450 family.</text>
</comment>
<evidence type="ECO:0008006" key="12">
    <source>
        <dbReference type="Google" id="ProtNLM"/>
    </source>
</evidence>
<dbReference type="InterPro" id="IPR036396">
    <property type="entry name" value="Cyt_P450_sf"/>
</dbReference>
<feature type="binding site" description="axial binding residue" evidence="8">
    <location>
        <position position="457"/>
    </location>
    <ligand>
        <name>heme</name>
        <dbReference type="ChEBI" id="CHEBI:30413"/>
    </ligand>
    <ligandPart>
        <name>Fe</name>
        <dbReference type="ChEBI" id="CHEBI:18248"/>
    </ligandPart>
</feature>
<dbReference type="PRINTS" id="PR00385">
    <property type="entry name" value="P450"/>
</dbReference>
<evidence type="ECO:0000256" key="8">
    <source>
        <dbReference type="PIRSR" id="PIRSR602401-1"/>
    </source>
</evidence>
<dbReference type="InterPro" id="IPR001128">
    <property type="entry name" value="Cyt_P450"/>
</dbReference>
<dbReference type="SUPFAM" id="SSF48264">
    <property type="entry name" value="Cytochrome P450"/>
    <property type="match status" value="1"/>
</dbReference>
<dbReference type="PANTHER" id="PTHR46206">
    <property type="entry name" value="CYTOCHROME P450"/>
    <property type="match status" value="1"/>
</dbReference>
<evidence type="ECO:0000313" key="10">
    <source>
        <dbReference type="EMBL" id="OQD67725.1"/>
    </source>
</evidence>
<accession>A0A1V6NSK3</accession>
<evidence type="ECO:0000256" key="2">
    <source>
        <dbReference type="ARBA" id="ARBA00010617"/>
    </source>
</evidence>
<keyword evidence="3 8" id="KW-0349">Heme</keyword>
<dbReference type="GO" id="GO:0016705">
    <property type="term" value="F:oxidoreductase activity, acting on paired donors, with incorporation or reduction of molecular oxygen"/>
    <property type="evidence" value="ECO:0007669"/>
    <property type="project" value="InterPro"/>
</dbReference>
<evidence type="ECO:0000256" key="4">
    <source>
        <dbReference type="ARBA" id="ARBA00022723"/>
    </source>
</evidence>
<dbReference type="CDD" id="cd11041">
    <property type="entry name" value="CYP503A1-like"/>
    <property type="match status" value="1"/>
</dbReference>
<dbReference type="GO" id="GO:0005506">
    <property type="term" value="F:iron ion binding"/>
    <property type="evidence" value="ECO:0007669"/>
    <property type="project" value="InterPro"/>
</dbReference>
<keyword evidence="9" id="KW-0472">Membrane</keyword>
<proteinExistence type="inferred from homology"/>
<dbReference type="InterPro" id="IPR002401">
    <property type="entry name" value="Cyt_P450_E_grp-I"/>
</dbReference>
<dbReference type="PANTHER" id="PTHR46206:SF2">
    <property type="entry name" value="CYTOCHROME P450 MONOOXYGENASE AUSG-RELATED"/>
    <property type="match status" value="1"/>
</dbReference>
<reference evidence="11" key="1">
    <citation type="journal article" date="2017" name="Nat. Microbiol.">
        <title>Global analysis of biosynthetic gene clusters reveals vast potential of secondary metabolite production in Penicillium species.</title>
        <authorList>
            <person name="Nielsen J.C."/>
            <person name="Grijseels S."/>
            <person name="Prigent S."/>
            <person name="Ji B."/>
            <person name="Dainat J."/>
            <person name="Nielsen K.F."/>
            <person name="Frisvad J.C."/>
            <person name="Workman M."/>
            <person name="Nielsen J."/>
        </authorList>
    </citation>
    <scope>NUCLEOTIDE SEQUENCE [LARGE SCALE GENOMIC DNA]</scope>
    <source>
        <strain evidence="11">IBT 4502</strain>
    </source>
</reference>
<keyword evidence="11" id="KW-1185">Reference proteome</keyword>
<organism evidence="10 11">
    <name type="scientific">Penicillium polonicum</name>
    <dbReference type="NCBI Taxonomy" id="60169"/>
    <lineage>
        <taxon>Eukaryota</taxon>
        <taxon>Fungi</taxon>
        <taxon>Dikarya</taxon>
        <taxon>Ascomycota</taxon>
        <taxon>Pezizomycotina</taxon>
        <taxon>Eurotiomycetes</taxon>
        <taxon>Eurotiomycetidae</taxon>
        <taxon>Eurotiales</taxon>
        <taxon>Aspergillaceae</taxon>
        <taxon>Penicillium</taxon>
    </lineage>
</organism>
<comment type="cofactor">
    <cofactor evidence="1 8">
        <name>heme</name>
        <dbReference type="ChEBI" id="CHEBI:30413"/>
    </cofactor>
</comment>
<dbReference type="STRING" id="60169.A0A1V6NSK3"/>
<dbReference type="Proteomes" id="UP000191408">
    <property type="component" value="Unassembled WGS sequence"/>
</dbReference>
<feature type="transmembrane region" description="Helical" evidence="9">
    <location>
        <begin position="16"/>
        <end position="35"/>
    </location>
</feature>
<dbReference type="OrthoDB" id="1844152at2759"/>
<dbReference type="PRINTS" id="PR00463">
    <property type="entry name" value="EP450I"/>
</dbReference>
<evidence type="ECO:0000256" key="1">
    <source>
        <dbReference type="ARBA" id="ARBA00001971"/>
    </source>
</evidence>
<sequence length="516" mass="57963">MALIKMIDHRLSLNDFSPGVLALFTLPAFLLFWVLGPRRSEKVPFVDGRTSGEFFHIGSQRRFAHHGAEIVKASQSRVAQAFYIITSSGRKLVLSGEYANELRSHPHLSHGQSLENNMCTSIPGFEPLSNGRRHGPITNDIVMKLTRALARVTEPVSEESALTLLESWTDQRDWHDVSLQETIYRMIAQVSARIFVGKELCRNPAWGTATANYTSLAFVALNEVQKWPRSLQGIVHWVLPSARAMRVGICEVRALLTPIVERRRVERARQAQQGTPADVEQEFSLLDCIEDSADQGTGYDPAISELAFQLAAIHTTCDLLGKLIVTVDSHPEILAPLREEVISVIGNNGWEKTSLYKLKLMDSVIKEIQRLYPASNFLMKRVAIEDVQLKDGLHIPKGDNLTVTTYHNYSSDHDPEIANFDAYRFVKMRENPAEKHKANLVTPSVESMGFGYGDQACPGRFFAANEIKIFFCHMLLKYDWKVAAGCSLGLSKSGDMIHLDHGVRLDVRRRKEEISL</sequence>
<gene>
    <name evidence="10" type="ORF">PENPOL_c003G08808</name>
</gene>
<dbReference type="Gene3D" id="1.10.630.10">
    <property type="entry name" value="Cytochrome P450"/>
    <property type="match status" value="1"/>
</dbReference>
<dbReference type="EMBL" id="MDYM01000003">
    <property type="protein sequence ID" value="OQD67725.1"/>
    <property type="molecule type" value="Genomic_DNA"/>
</dbReference>
<keyword evidence="4 8" id="KW-0479">Metal-binding</keyword>
<name>A0A1V6NSK3_PENPO</name>
<evidence type="ECO:0000256" key="3">
    <source>
        <dbReference type="ARBA" id="ARBA00022617"/>
    </source>
</evidence>
<evidence type="ECO:0000256" key="5">
    <source>
        <dbReference type="ARBA" id="ARBA00023002"/>
    </source>
</evidence>
<keyword evidence="6 8" id="KW-0408">Iron</keyword>
<protein>
    <recommendedName>
        <fullName evidence="12">Cytochrome P450</fullName>
    </recommendedName>
</protein>
<evidence type="ECO:0000256" key="6">
    <source>
        <dbReference type="ARBA" id="ARBA00023004"/>
    </source>
</evidence>
<dbReference type="GO" id="GO:0004497">
    <property type="term" value="F:monooxygenase activity"/>
    <property type="evidence" value="ECO:0007669"/>
    <property type="project" value="UniProtKB-KW"/>
</dbReference>